<proteinExistence type="predicted"/>
<evidence type="ECO:0000313" key="1">
    <source>
        <dbReference type="EMBL" id="MBF4769223.1"/>
    </source>
</evidence>
<dbReference type="Proteomes" id="UP000660668">
    <property type="component" value="Unassembled WGS sequence"/>
</dbReference>
<reference evidence="1" key="1">
    <citation type="submission" date="2020-11" db="EMBL/GenBank/DDBJ databases">
        <title>Nocardioides cynanchi sp. nov., isolated from soil of rhizosphere of Cynanchum wilfordii.</title>
        <authorList>
            <person name="Lee J.-S."/>
            <person name="Suh M.K."/>
            <person name="Kim J.-S."/>
        </authorList>
    </citation>
    <scope>NUCLEOTIDE SEQUENCE</scope>
    <source>
        <strain evidence="1">KCTC 19276</strain>
    </source>
</reference>
<organism evidence="1 2">
    <name type="scientific">Nocardioides agariphilus</name>
    <dbReference type="NCBI Taxonomy" id="433664"/>
    <lineage>
        <taxon>Bacteria</taxon>
        <taxon>Bacillati</taxon>
        <taxon>Actinomycetota</taxon>
        <taxon>Actinomycetes</taxon>
        <taxon>Propionibacteriales</taxon>
        <taxon>Nocardioidaceae</taxon>
        <taxon>Nocardioides</taxon>
    </lineage>
</organism>
<protein>
    <submittedName>
        <fullName evidence="1">Uncharacterized protein</fullName>
    </submittedName>
</protein>
<dbReference type="RefSeq" id="WP_194697372.1">
    <property type="nucleotide sequence ID" value="NZ_JADKPO010000022.1"/>
</dbReference>
<comment type="caution">
    <text evidence="1">The sequence shown here is derived from an EMBL/GenBank/DDBJ whole genome shotgun (WGS) entry which is preliminary data.</text>
</comment>
<dbReference type="AlphaFoldDB" id="A0A930VQM8"/>
<evidence type="ECO:0000313" key="2">
    <source>
        <dbReference type="Proteomes" id="UP000660668"/>
    </source>
</evidence>
<keyword evidence="2" id="KW-1185">Reference proteome</keyword>
<name>A0A930VQM8_9ACTN</name>
<sequence length="151" mass="16194">MSATKTERVCVVAGAGAWPFYLATGAWVGPENRRFGDASRLGFYSGRHIQGLAPRVLHVAASLPLTHEDAATRALSGDPVERRLGEVLAAALHDGLTTPRVCVVLLSPPDDPDTASFEPVSHDADAAWTMFQRFVDLDRLRAARTTAELGS</sequence>
<dbReference type="EMBL" id="JADKPO010000022">
    <property type="protein sequence ID" value="MBF4769223.1"/>
    <property type="molecule type" value="Genomic_DNA"/>
</dbReference>
<accession>A0A930VQM8</accession>
<gene>
    <name evidence="1" type="ORF">ISU10_15765</name>
</gene>